<dbReference type="EMBL" id="FR905704">
    <property type="protein sequence ID" value="CDQ81088.1"/>
    <property type="molecule type" value="Genomic_DNA"/>
</dbReference>
<dbReference type="AlphaFoldDB" id="A0A060XN93"/>
<reference evidence="1" key="1">
    <citation type="journal article" date="2014" name="Nat. Commun.">
        <title>The rainbow trout genome provides novel insights into evolution after whole-genome duplication in vertebrates.</title>
        <authorList>
            <person name="Berthelot C."/>
            <person name="Brunet F."/>
            <person name="Chalopin D."/>
            <person name="Juanchich A."/>
            <person name="Bernard M."/>
            <person name="Noel B."/>
            <person name="Bento P."/>
            <person name="Da Silva C."/>
            <person name="Labadie K."/>
            <person name="Alberti A."/>
            <person name="Aury J.M."/>
            <person name="Louis A."/>
            <person name="Dehais P."/>
            <person name="Bardou P."/>
            <person name="Montfort J."/>
            <person name="Klopp C."/>
            <person name="Cabau C."/>
            <person name="Gaspin C."/>
            <person name="Thorgaard G.H."/>
            <person name="Boussaha M."/>
            <person name="Quillet E."/>
            <person name="Guyomard R."/>
            <person name="Galiana D."/>
            <person name="Bobe J."/>
            <person name="Volff J.N."/>
            <person name="Genet C."/>
            <person name="Wincker P."/>
            <person name="Jaillon O."/>
            <person name="Roest Crollius H."/>
            <person name="Guiguen Y."/>
        </authorList>
    </citation>
    <scope>NUCLEOTIDE SEQUENCE [LARGE SCALE GENOMIC DNA]</scope>
</reference>
<evidence type="ECO:0000313" key="2">
    <source>
        <dbReference type="Proteomes" id="UP000193380"/>
    </source>
</evidence>
<evidence type="ECO:0000313" key="1">
    <source>
        <dbReference type="EMBL" id="CDQ81088.1"/>
    </source>
</evidence>
<dbReference type="SUPFAM" id="SSF52151">
    <property type="entry name" value="FabD/lysophospholipase-like"/>
    <property type="match status" value="1"/>
</dbReference>
<dbReference type="PaxDb" id="8022-A0A060XN93"/>
<name>A0A060XN93_ONCMY</name>
<accession>A0A060XN93</accession>
<dbReference type="STRING" id="8022.A0A060XN93"/>
<dbReference type="Proteomes" id="UP000193380">
    <property type="component" value="Unassembled WGS sequence"/>
</dbReference>
<protein>
    <submittedName>
        <fullName evidence="1">Uncharacterized protein</fullName>
    </submittedName>
</protein>
<sequence length="73" mass="8754">MHMPLFNLRNCHDEKGFKKERENYKTFQLHYGAPEIDHLLEKAQDNMRNNRDRILGQIIMAIQRRKKGMSVAQ</sequence>
<gene>
    <name evidence="1" type="ORF">GSONMT00056495001</name>
</gene>
<reference evidence="1" key="2">
    <citation type="submission" date="2014-03" db="EMBL/GenBank/DDBJ databases">
        <authorList>
            <person name="Genoscope - CEA"/>
        </authorList>
    </citation>
    <scope>NUCLEOTIDE SEQUENCE</scope>
</reference>
<proteinExistence type="predicted"/>
<dbReference type="InterPro" id="IPR016035">
    <property type="entry name" value="Acyl_Trfase/lysoPLipase"/>
</dbReference>
<dbReference type="Gene3D" id="3.40.1090.10">
    <property type="entry name" value="Cytosolic phospholipase A2 catalytic domain"/>
    <property type="match status" value="1"/>
</dbReference>
<organism evidence="1 2">
    <name type="scientific">Oncorhynchus mykiss</name>
    <name type="common">Rainbow trout</name>
    <name type="synonym">Salmo gairdneri</name>
    <dbReference type="NCBI Taxonomy" id="8022"/>
    <lineage>
        <taxon>Eukaryota</taxon>
        <taxon>Metazoa</taxon>
        <taxon>Chordata</taxon>
        <taxon>Craniata</taxon>
        <taxon>Vertebrata</taxon>
        <taxon>Euteleostomi</taxon>
        <taxon>Actinopterygii</taxon>
        <taxon>Neopterygii</taxon>
        <taxon>Teleostei</taxon>
        <taxon>Protacanthopterygii</taxon>
        <taxon>Salmoniformes</taxon>
        <taxon>Salmonidae</taxon>
        <taxon>Salmoninae</taxon>
        <taxon>Oncorhynchus</taxon>
    </lineage>
</organism>